<evidence type="ECO:0000256" key="8">
    <source>
        <dbReference type="HAMAP-Rule" id="MF_00255"/>
    </source>
</evidence>
<evidence type="ECO:0000256" key="2">
    <source>
        <dbReference type="ARBA" id="ARBA00022598"/>
    </source>
</evidence>
<dbReference type="GO" id="GO:0004820">
    <property type="term" value="F:glycine-tRNA ligase activity"/>
    <property type="evidence" value="ECO:0007669"/>
    <property type="project" value="UniProtKB-UniRule"/>
</dbReference>
<keyword evidence="12" id="KW-1185">Reference proteome</keyword>
<dbReference type="NCBIfam" id="TIGR00211">
    <property type="entry name" value="glyS"/>
    <property type="match status" value="1"/>
</dbReference>
<dbReference type="InterPro" id="IPR006194">
    <property type="entry name" value="Gly-tRNA-synth_heterodimer"/>
</dbReference>
<dbReference type="GO" id="GO:0006426">
    <property type="term" value="P:glycyl-tRNA aminoacylation"/>
    <property type="evidence" value="ECO:0007669"/>
    <property type="project" value="UniProtKB-UniRule"/>
</dbReference>
<name>A0A0K2XG43_9HELI</name>
<dbReference type="HAMAP" id="MF_00255">
    <property type="entry name" value="Gly_tRNA_synth_beta"/>
    <property type="match status" value="1"/>
</dbReference>
<dbReference type="InterPro" id="IPR015944">
    <property type="entry name" value="Gly-tRNA-synth_bsu"/>
</dbReference>
<dbReference type="EMBL" id="CDMN01000009">
    <property type="protein sequence ID" value="CRF43709.1"/>
    <property type="molecule type" value="Genomic_DNA"/>
</dbReference>
<evidence type="ECO:0000313" key="13">
    <source>
        <dbReference type="Proteomes" id="UP000041394"/>
    </source>
</evidence>
<evidence type="ECO:0000313" key="10">
    <source>
        <dbReference type="EMBL" id="CRF42980.1"/>
    </source>
</evidence>
<dbReference type="Proteomes" id="UP000038622">
    <property type="component" value="Unassembled WGS sequence"/>
</dbReference>
<keyword evidence="5 8" id="KW-0648">Protein biosynthesis</keyword>
<comment type="catalytic activity">
    <reaction evidence="7 8">
        <text>tRNA(Gly) + glycine + ATP = glycyl-tRNA(Gly) + AMP + diphosphate</text>
        <dbReference type="Rhea" id="RHEA:16013"/>
        <dbReference type="Rhea" id="RHEA-COMP:9664"/>
        <dbReference type="Rhea" id="RHEA-COMP:9683"/>
        <dbReference type="ChEBI" id="CHEBI:30616"/>
        <dbReference type="ChEBI" id="CHEBI:33019"/>
        <dbReference type="ChEBI" id="CHEBI:57305"/>
        <dbReference type="ChEBI" id="CHEBI:78442"/>
        <dbReference type="ChEBI" id="CHEBI:78522"/>
        <dbReference type="ChEBI" id="CHEBI:456215"/>
        <dbReference type="EC" id="6.1.1.14"/>
    </reaction>
</comment>
<evidence type="ECO:0000256" key="4">
    <source>
        <dbReference type="ARBA" id="ARBA00022840"/>
    </source>
</evidence>
<sequence>MNQALLIEILLEELPAKPLLQEFPRMLDKWQALLNARGLSTVTELGYTPTRLVLHAPSFPTHTPPSTEEHFGPPLAVGITNNTLNAIGQKFYTKLDLEVPSVWQTAMKNNKEVLYACVQTKIQPTAPLLDALILNFLQTLNFGKSMAWGEVKARFIRPVHNICVLFGEQKVPLPSCQEAFLCTTKRATKLHFSMGFGWHKTPNIETYFDTLKRGKVLLDPKAREAKILNEIHALEQEHGLKVRIDEDLLAEVVAITSYPTALYGQFDPAFLSLPPEITTTSMQEHQRYFAAFKNGALHAGFIVVSNTPLEHPADFKNIVGGNEKVLKARLSDAMFFYQNDLKNPFEPAHAKNALGQIAFVQGLGSLADKVQREQQIGQALVQKYAPHLQDDLTQALSLSKLDLLSEVVYEFPELQGIMGGYYAKAKGYKESISTAIKEQYLPNSENAPLPSSLLGALVSLSHKLDSLLALFSMNKIPTGSKDPFALRRACNAILRICLHFNLSFDLQKDFEKLAKNYQSFDTALLKDFALERLSHILESSLQGYTPNIYKAVLAGIAQSQEACEVCQIAKKVQALATFLQTTQTREFVAVFKRVANITQDDKLDTAPDPKLFTHKSEHSLYNAYNTLKATPFKNYLEQLHALFALKEPLEAFFDHVLVNDPNLAVQNNRKGLLGLIYCAFLDVAEAKEL</sequence>
<proteinExistence type="inferred from homology"/>
<evidence type="ECO:0000256" key="7">
    <source>
        <dbReference type="ARBA" id="ARBA00047937"/>
    </source>
</evidence>
<evidence type="ECO:0000313" key="14">
    <source>
        <dbReference type="Proteomes" id="UP000045175"/>
    </source>
</evidence>
<dbReference type="Pfam" id="PF02092">
    <property type="entry name" value="tRNA_synt_2f"/>
    <property type="match status" value="1"/>
</dbReference>
<accession>A0A0K2XG43</accession>
<evidence type="ECO:0000313" key="11">
    <source>
        <dbReference type="EMBL" id="CRF43709.1"/>
    </source>
</evidence>
<dbReference type="RefSeq" id="WP_197271616.1">
    <property type="nucleotide sequence ID" value="NZ_CDMH01000052.1"/>
</dbReference>
<keyword evidence="4 8" id="KW-0067">ATP-binding</keyword>
<reference evidence="11" key="1">
    <citation type="submission" date="2014-12" db="EMBL/GenBank/DDBJ databases">
        <title>Whole genome sequences of four Staphylococcus schleiferi canine isolates.</title>
        <authorList>
            <person name="Misic A.M."/>
            <person name="Cain C."/>
            <person name="Morris D.O."/>
            <person name="Rankin S."/>
            <person name="Beiting D."/>
        </authorList>
    </citation>
    <scope>NUCLEOTIDE SEQUENCE</scope>
    <source>
        <strain evidence="9">ASB11</strain>
        <strain evidence="10">ASB13</strain>
        <strain evidence="11">ASB9</strain>
    </source>
</reference>
<reference evidence="12" key="3">
    <citation type="submission" date="2014-12" db="EMBL/GenBank/DDBJ databases">
        <authorList>
            <person name="Smet A."/>
        </authorList>
    </citation>
    <scope>NUCLEOTIDE SEQUENCE [LARGE SCALE GENOMIC DNA]</scope>
</reference>
<dbReference type="EMBL" id="CDML01000042">
    <property type="protein sequence ID" value="CRF41512.1"/>
    <property type="molecule type" value="Genomic_DNA"/>
</dbReference>
<keyword evidence="3 8" id="KW-0547">Nucleotide-binding</keyword>
<dbReference type="SUPFAM" id="SSF109604">
    <property type="entry name" value="HD-domain/PDEase-like"/>
    <property type="match status" value="1"/>
</dbReference>
<reference evidence="13 14" key="2">
    <citation type="submission" date="2014-12" db="EMBL/GenBank/DDBJ databases">
        <authorList>
            <person name="Jaenicke S."/>
        </authorList>
    </citation>
    <scope>NUCLEOTIDE SEQUENCE [LARGE SCALE GENOMIC DNA]</scope>
</reference>
<dbReference type="PROSITE" id="PS50861">
    <property type="entry name" value="AA_TRNA_LIGASE_II_GLYAB"/>
    <property type="match status" value="1"/>
</dbReference>
<dbReference type="PANTHER" id="PTHR30075">
    <property type="entry name" value="GLYCYL-TRNA SYNTHETASE"/>
    <property type="match status" value="1"/>
</dbReference>
<evidence type="ECO:0000256" key="6">
    <source>
        <dbReference type="ARBA" id="ARBA00023146"/>
    </source>
</evidence>
<dbReference type="GO" id="GO:0005524">
    <property type="term" value="F:ATP binding"/>
    <property type="evidence" value="ECO:0007669"/>
    <property type="project" value="UniProtKB-UniRule"/>
</dbReference>
<dbReference type="EC" id="6.1.1.14" evidence="8"/>
<evidence type="ECO:0000256" key="5">
    <source>
        <dbReference type="ARBA" id="ARBA00022917"/>
    </source>
</evidence>
<dbReference type="PRINTS" id="PR01045">
    <property type="entry name" value="TRNASYNTHGB"/>
</dbReference>
<dbReference type="PANTHER" id="PTHR30075:SF2">
    <property type="entry name" value="GLYCINE--TRNA LIGASE, CHLOROPLASTIC_MITOCHONDRIAL 2"/>
    <property type="match status" value="1"/>
</dbReference>
<keyword evidence="2 8" id="KW-0436">Ligase</keyword>
<evidence type="ECO:0000256" key="1">
    <source>
        <dbReference type="ARBA" id="ARBA00008226"/>
    </source>
</evidence>
<dbReference type="Proteomes" id="UP000041394">
    <property type="component" value="Unassembled WGS sequence"/>
</dbReference>
<organism evidence="11 13">
    <name type="scientific">Helicobacter ailurogastricus</name>
    <dbReference type="NCBI Taxonomy" id="1578720"/>
    <lineage>
        <taxon>Bacteria</taxon>
        <taxon>Pseudomonadati</taxon>
        <taxon>Campylobacterota</taxon>
        <taxon>Epsilonproteobacteria</taxon>
        <taxon>Campylobacterales</taxon>
        <taxon>Helicobacteraceae</taxon>
        <taxon>Helicobacter</taxon>
    </lineage>
</organism>
<comment type="similarity">
    <text evidence="1 8">Belongs to the class-II aminoacyl-tRNA synthetase family.</text>
</comment>
<evidence type="ECO:0000313" key="12">
    <source>
        <dbReference type="Proteomes" id="UP000038622"/>
    </source>
</evidence>
<evidence type="ECO:0000313" key="9">
    <source>
        <dbReference type="EMBL" id="CRF41512.1"/>
    </source>
</evidence>
<comment type="subunit">
    <text evidence="8">Tetramer of two alpha and two beta subunits.</text>
</comment>
<keyword evidence="8" id="KW-0963">Cytoplasm</keyword>
<dbReference type="STRING" id="1578720.HAL011_13110"/>
<comment type="subcellular location">
    <subcellularLocation>
        <location evidence="8">Cytoplasm</location>
    </subcellularLocation>
</comment>
<protein>
    <recommendedName>
        <fullName evidence="8">Glycine--tRNA ligase beta subunit</fullName>
        <ecNumber evidence="8">6.1.1.14</ecNumber>
    </recommendedName>
    <alternativeName>
        <fullName evidence="8">Glycyl-tRNA synthetase beta subunit</fullName>
        <shortName evidence="8">GlyRS</shortName>
    </alternativeName>
</protein>
<keyword evidence="6 8" id="KW-0030">Aminoacyl-tRNA synthetase</keyword>
<dbReference type="EMBL" id="CDMH01000052">
    <property type="protein sequence ID" value="CRF42980.1"/>
    <property type="molecule type" value="Genomic_DNA"/>
</dbReference>
<dbReference type="AlphaFoldDB" id="A0A0K2XG43"/>
<evidence type="ECO:0000256" key="3">
    <source>
        <dbReference type="ARBA" id="ARBA00022741"/>
    </source>
</evidence>
<dbReference type="GO" id="GO:0005829">
    <property type="term" value="C:cytosol"/>
    <property type="evidence" value="ECO:0007669"/>
    <property type="project" value="TreeGrafter"/>
</dbReference>
<gene>
    <name evidence="8" type="primary">glyS</name>
    <name evidence="9" type="ORF">HAL011_13110</name>
    <name evidence="10" type="ORF">HAL013_11970</name>
    <name evidence="11" type="ORF">HAL09_02580</name>
</gene>
<dbReference type="Proteomes" id="UP000045175">
    <property type="component" value="Unassembled WGS sequence"/>
</dbReference>